<name>A0ABM0JV10_APLCA</name>
<protein>
    <recommendedName>
        <fullName evidence="10">Hexosyltransferase</fullName>
        <ecNumber evidence="10">2.4.1.-</ecNumber>
    </recommendedName>
</protein>
<feature type="transmembrane region" description="Helical" evidence="10">
    <location>
        <begin position="20"/>
        <end position="41"/>
    </location>
</feature>
<keyword evidence="11" id="KW-1185">Reference proteome</keyword>
<evidence type="ECO:0000256" key="2">
    <source>
        <dbReference type="ARBA" id="ARBA00008661"/>
    </source>
</evidence>
<evidence type="ECO:0000256" key="4">
    <source>
        <dbReference type="ARBA" id="ARBA00022679"/>
    </source>
</evidence>
<reference evidence="12" key="1">
    <citation type="submission" date="2025-08" db="UniProtKB">
        <authorList>
            <consortium name="RefSeq"/>
        </authorList>
    </citation>
    <scope>IDENTIFICATION</scope>
</reference>
<dbReference type="PANTHER" id="PTHR11214:SF3">
    <property type="entry name" value="BETA-1,3-GALACTOSYLTRANSFERASE 6"/>
    <property type="match status" value="1"/>
</dbReference>
<evidence type="ECO:0000313" key="12">
    <source>
        <dbReference type="RefSeq" id="XP_005102160.2"/>
    </source>
</evidence>
<comment type="similarity">
    <text evidence="2 10">Belongs to the glycosyltransferase 31 family.</text>
</comment>
<accession>A0ABM0JV10</accession>
<keyword evidence="3 10" id="KW-0328">Glycosyltransferase</keyword>
<keyword evidence="9 10" id="KW-0472">Membrane</keyword>
<evidence type="ECO:0000256" key="9">
    <source>
        <dbReference type="ARBA" id="ARBA00023136"/>
    </source>
</evidence>
<evidence type="ECO:0000256" key="6">
    <source>
        <dbReference type="ARBA" id="ARBA00022968"/>
    </source>
</evidence>
<dbReference type="RefSeq" id="XP_005102160.2">
    <property type="nucleotide sequence ID" value="XM_005102103.3"/>
</dbReference>
<evidence type="ECO:0000256" key="8">
    <source>
        <dbReference type="ARBA" id="ARBA00023034"/>
    </source>
</evidence>
<dbReference type="EC" id="2.4.1.-" evidence="10"/>
<evidence type="ECO:0000313" key="11">
    <source>
        <dbReference type="Proteomes" id="UP000694888"/>
    </source>
</evidence>
<keyword evidence="5 10" id="KW-0812">Transmembrane</keyword>
<organism evidence="11 12">
    <name type="scientific">Aplysia californica</name>
    <name type="common">California sea hare</name>
    <dbReference type="NCBI Taxonomy" id="6500"/>
    <lineage>
        <taxon>Eukaryota</taxon>
        <taxon>Metazoa</taxon>
        <taxon>Spiralia</taxon>
        <taxon>Lophotrochozoa</taxon>
        <taxon>Mollusca</taxon>
        <taxon>Gastropoda</taxon>
        <taxon>Heterobranchia</taxon>
        <taxon>Euthyneura</taxon>
        <taxon>Tectipleura</taxon>
        <taxon>Aplysiida</taxon>
        <taxon>Aplysioidea</taxon>
        <taxon>Aplysiidae</taxon>
        <taxon>Aplysia</taxon>
    </lineage>
</organism>
<sequence length="398" mass="46235">MKRLRPSLAGWHSEKSYEFLTHPVSSAILLAATLMALVLVLRKASTVPVMVLQLDSTPHGYVQQLQALVEKQRQELLYQAKHPRVVFRCLDDEPKIWYPKRASDNLTKTLIATDDKCDGDGRLDAVVIVHTAAGNFRRRSQFRKAYSDYKATEPYRLKVVFLIGHVRKADLQIKLEQENRRYGDTLIGEFLDTYQNLTLKAVMGYRWVAEKCKDFPLLIKMDDDVLLDVQKFFDTFWTTREPSRKINTIFCNFWLGATVDRTGKWKVERGLFRNESYSFPYCSGFFVLVTPDLVRPMYEAAKRLDFFWIDDVFLYGMVPAAIKNVRFAQLGGKKTKLITTDARSVKKRLQKEGLSSETWAFLTLNEKEFDENYAFLQRLKTEKLLNETMARNTSIQTK</sequence>
<proteinExistence type="inferred from homology"/>
<keyword evidence="4" id="KW-0808">Transferase</keyword>
<dbReference type="Pfam" id="PF01762">
    <property type="entry name" value="Galactosyl_T"/>
    <property type="match status" value="1"/>
</dbReference>
<dbReference type="GeneID" id="101860905"/>
<dbReference type="InterPro" id="IPR002659">
    <property type="entry name" value="Glyco_trans_31"/>
</dbReference>
<evidence type="ECO:0000256" key="10">
    <source>
        <dbReference type="RuleBase" id="RU363063"/>
    </source>
</evidence>
<gene>
    <name evidence="12" type="primary">LOC101860905</name>
</gene>
<evidence type="ECO:0000256" key="7">
    <source>
        <dbReference type="ARBA" id="ARBA00022989"/>
    </source>
</evidence>
<keyword evidence="6 10" id="KW-0735">Signal-anchor</keyword>
<dbReference type="PANTHER" id="PTHR11214">
    <property type="entry name" value="BETA-1,3-N-ACETYLGLUCOSAMINYLTRANSFERASE"/>
    <property type="match status" value="1"/>
</dbReference>
<evidence type="ECO:0000256" key="3">
    <source>
        <dbReference type="ARBA" id="ARBA00022676"/>
    </source>
</evidence>
<keyword evidence="7 10" id="KW-1133">Transmembrane helix</keyword>
<dbReference type="Proteomes" id="UP000694888">
    <property type="component" value="Unplaced"/>
</dbReference>
<evidence type="ECO:0000256" key="1">
    <source>
        <dbReference type="ARBA" id="ARBA00004323"/>
    </source>
</evidence>
<evidence type="ECO:0000256" key="5">
    <source>
        <dbReference type="ARBA" id="ARBA00022692"/>
    </source>
</evidence>
<keyword evidence="8 10" id="KW-0333">Golgi apparatus</keyword>
<comment type="subcellular location">
    <subcellularLocation>
        <location evidence="1 10">Golgi apparatus membrane</location>
        <topology evidence="1 10">Single-pass type II membrane protein</topology>
    </subcellularLocation>
</comment>